<keyword evidence="1" id="KW-1133">Transmembrane helix</keyword>
<dbReference type="Proteomes" id="UP000298616">
    <property type="component" value="Chromosome"/>
</dbReference>
<evidence type="ECO:0000256" key="1">
    <source>
        <dbReference type="SAM" id="Phobius"/>
    </source>
</evidence>
<keyword evidence="1" id="KW-0812">Transmembrane</keyword>
<dbReference type="RefSeq" id="WP_137090871.1">
    <property type="nucleotide sequence ID" value="NZ_CP028923.1"/>
</dbReference>
<protein>
    <submittedName>
        <fullName evidence="2">Uncharacterized protein</fullName>
    </submittedName>
</protein>
<dbReference type="AlphaFoldDB" id="A0A4D7K343"/>
<dbReference type="KEGG" id="fpf:DCC35_11265"/>
<keyword evidence="3" id="KW-1185">Reference proteome</keyword>
<dbReference type="EMBL" id="CP028923">
    <property type="protein sequence ID" value="QCK15284.1"/>
    <property type="molecule type" value="Genomic_DNA"/>
</dbReference>
<accession>A0A4D7K343</accession>
<keyword evidence="1" id="KW-0472">Membrane</keyword>
<evidence type="ECO:0000313" key="3">
    <source>
        <dbReference type="Proteomes" id="UP000298616"/>
    </source>
</evidence>
<feature type="transmembrane region" description="Helical" evidence="1">
    <location>
        <begin position="12"/>
        <end position="35"/>
    </location>
</feature>
<name>A0A4D7K343_9BACT</name>
<sequence>MASKKQRNQFYLSLFLSALAGAAILLIPGITYYEITGNPNFIFFFCSLGAVVFLFINLINKGTTPVKKSKKKVSNSISRIKKKPAEESAGL</sequence>
<feature type="transmembrane region" description="Helical" evidence="1">
    <location>
        <begin position="41"/>
        <end position="60"/>
    </location>
</feature>
<proteinExistence type="predicted"/>
<organism evidence="2 3">
    <name type="scientific">Mangrovivirga cuniculi</name>
    <dbReference type="NCBI Taxonomy" id="2715131"/>
    <lineage>
        <taxon>Bacteria</taxon>
        <taxon>Pseudomonadati</taxon>
        <taxon>Bacteroidota</taxon>
        <taxon>Cytophagia</taxon>
        <taxon>Cytophagales</taxon>
        <taxon>Mangrovivirgaceae</taxon>
        <taxon>Mangrovivirga</taxon>
    </lineage>
</organism>
<gene>
    <name evidence="2" type="ORF">DCC35_11265</name>
</gene>
<reference evidence="2 3" key="1">
    <citation type="submission" date="2018-04" db="EMBL/GenBank/DDBJ databases">
        <title>Complete genome uncultured novel isolate.</title>
        <authorList>
            <person name="Merlino G."/>
        </authorList>
    </citation>
    <scope>NUCLEOTIDE SEQUENCE [LARGE SCALE GENOMIC DNA]</scope>
    <source>
        <strain evidence="3">R1DC9</strain>
    </source>
</reference>
<evidence type="ECO:0000313" key="2">
    <source>
        <dbReference type="EMBL" id="QCK15284.1"/>
    </source>
</evidence>